<organism evidence="7 8">
    <name type="scientific">Saponaria officinalis</name>
    <name type="common">Common soapwort</name>
    <name type="synonym">Lychnis saponaria</name>
    <dbReference type="NCBI Taxonomy" id="3572"/>
    <lineage>
        <taxon>Eukaryota</taxon>
        <taxon>Viridiplantae</taxon>
        <taxon>Streptophyta</taxon>
        <taxon>Embryophyta</taxon>
        <taxon>Tracheophyta</taxon>
        <taxon>Spermatophyta</taxon>
        <taxon>Magnoliopsida</taxon>
        <taxon>eudicotyledons</taxon>
        <taxon>Gunneridae</taxon>
        <taxon>Pentapetalae</taxon>
        <taxon>Caryophyllales</taxon>
        <taxon>Caryophyllaceae</taxon>
        <taxon>Caryophylleae</taxon>
        <taxon>Saponaria</taxon>
    </lineage>
</organism>
<gene>
    <name evidence="7" type="ORF">RND81_08G174800</name>
</gene>
<dbReference type="GO" id="GO:0005576">
    <property type="term" value="C:extracellular region"/>
    <property type="evidence" value="ECO:0007669"/>
    <property type="project" value="UniProtKB-SubCell"/>
</dbReference>
<evidence type="ECO:0000256" key="3">
    <source>
        <dbReference type="ARBA" id="ARBA00022471"/>
    </source>
</evidence>
<evidence type="ECO:0000313" key="7">
    <source>
        <dbReference type="EMBL" id="KAK9699456.1"/>
    </source>
</evidence>
<reference evidence="7" key="1">
    <citation type="submission" date="2024-03" db="EMBL/GenBank/DDBJ databases">
        <title>WGS assembly of Saponaria officinalis var. Norfolk2.</title>
        <authorList>
            <person name="Jenkins J."/>
            <person name="Shu S."/>
            <person name="Grimwood J."/>
            <person name="Barry K."/>
            <person name="Goodstein D."/>
            <person name="Schmutz J."/>
            <person name="Leebens-Mack J."/>
            <person name="Osbourn A."/>
        </authorList>
    </citation>
    <scope>NUCLEOTIDE SEQUENCE [LARGE SCALE GENOMIC DNA]</scope>
    <source>
        <strain evidence="7">JIC</strain>
    </source>
</reference>
<keyword evidence="4 6" id="KW-0964">Secreted</keyword>
<dbReference type="PANTHER" id="PTHR31232">
    <property type="match status" value="1"/>
</dbReference>
<dbReference type="EMBL" id="JBDFQZ010000008">
    <property type="protein sequence ID" value="KAK9699456.1"/>
    <property type="molecule type" value="Genomic_DNA"/>
</dbReference>
<proteinExistence type="inferred from homology"/>
<evidence type="ECO:0000256" key="6">
    <source>
        <dbReference type="RuleBase" id="RU367044"/>
    </source>
</evidence>
<dbReference type="AlphaFoldDB" id="A0AAW1J9I8"/>
<dbReference type="InterPro" id="IPR010264">
    <property type="entry name" value="Self-incomp_S1"/>
</dbReference>
<dbReference type="PANTHER" id="PTHR31232:SF149">
    <property type="entry name" value="S-PROTEIN HOMOLOG"/>
    <property type="match status" value="1"/>
</dbReference>
<comment type="similarity">
    <text evidence="2 6">Belongs to the plant self-incompatibility (S1) protein family.</text>
</comment>
<accession>A0AAW1J9I8</accession>
<keyword evidence="3 6" id="KW-0713">Self-incompatibility</keyword>
<sequence>MTLLINISEGIFDYGIVRMSVNNTLSNGKKLVIHCKSKDRDLGRVEVKSCEVYDFEITKSFWGRTLFFCGFTFDHKLHWFDIFDQSRDSTFCDGSCYYAVTEPRICRYNIFDPAYVEDCFEWKMTN</sequence>
<evidence type="ECO:0000256" key="5">
    <source>
        <dbReference type="ARBA" id="ARBA00022729"/>
    </source>
</evidence>
<comment type="subcellular location">
    <subcellularLocation>
        <location evidence="1 6">Secreted</location>
    </subcellularLocation>
</comment>
<evidence type="ECO:0000313" key="8">
    <source>
        <dbReference type="Proteomes" id="UP001443914"/>
    </source>
</evidence>
<name>A0AAW1J9I8_SAPOF</name>
<evidence type="ECO:0000256" key="4">
    <source>
        <dbReference type="ARBA" id="ARBA00022525"/>
    </source>
</evidence>
<protein>
    <recommendedName>
        <fullName evidence="6">S-protein homolog</fullName>
    </recommendedName>
</protein>
<keyword evidence="5" id="KW-0732">Signal</keyword>
<evidence type="ECO:0000256" key="2">
    <source>
        <dbReference type="ARBA" id="ARBA00005581"/>
    </source>
</evidence>
<dbReference type="GO" id="GO:0060320">
    <property type="term" value="P:rejection of self pollen"/>
    <property type="evidence" value="ECO:0007669"/>
    <property type="project" value="UniProtKB-KW"/>
</dbReference>
<evidence type="ECO:0000256" key="1">
    <source>
        <dbReference type="ARBA" id="ARBA00004613"/>
    </source>
</evidence>
<dbReference type="Pfam" id="PF05938">
    <property type="entry name" value="Self-incomp_S1"/>
    <property type="match status" value="1"/>
</dbReference>
<keyword evidence="8" id="KW-1185">Reference proteome</keyword>
<comment type="caution">
    <text evidence="7">The sequence shown here is derived from an EMBL/GenBank/DDBJ whole genome shotgun (WGS) entry which is preliminary data.</text>
</comment>
<dbReference type="Proteomes" id="UP001443914">
    <property type="component" value="Unassembled WGS sequence"/>
</dbReference>